<gene>
    <name evidence="2" type="ORF">A2117_01880</name>
</gene>
<dbReference type="EMBL" id="MHTO01000022">
    <property type="protein sequence ID" value="OHA62021.1"/>
    <property type="molecule type" value="Genomic_DNA"/>
</dbReference>
<evidence type="ECO:0000313" key="2">
    <source>
        <dbReference type="EMBL" id="OHA62021.1"/>
    </source>
</evidence>
<dbReference type="InterPro" id="IPR027434">
    <property type="entry name" value="Homing_endonucl"/>
</dbReference>
<dbReference type="SUPFAM" id="SSF55608">
    <property type="entry name" value="Homing endonucleases"/>
    <property type="match status" value="2"/>
</dbReference>
<dbReference type="Pfam" id="PF14528">
    <property type="entry name" value="LAGLIDADG_3"/>
    <property type="match status" value="1"/>
</dbReference>
<dbReference type="AlphaFoldDB" id="A0A1G2QQ51"/>
<protein>
    <recommendedName>
        <fullName evidence="1">Homing endonuclease LAGLIDADG domain-containing protein</fullName>
    </recommendedName>
</protein>
<dbReference type="Proteomes" id="UP000179245">
    <property type="component" value="Unassembled WGS sequence"/>
</dbReference>
<comment type="caution">
    <text evidence="2">The sequence shown here is derived from an EMBL/GenBank/DDBJ whole genome shotgun (WGS) entry which is preliminary data.</text>
</comment>
<proteinExistence type="predicted"/>
<dbReference type="InterPro" id="IPR004860">
    <property type="entry name" value="LAGLIDADG_dom"/>
</dbReference>
<organism evidence="2 3">
    <name type="scientific">Candidatus Wildermuthbacteria bacterium GWA2_46_15</name>
    <dbReference type="NCBI Taxonomy" id="1802443"/>
    <lineage>
        <taxon>Bacteria</taxon>
        <taxon>Candidatus Wildermuthiibacteriota</taxon>
    </lineage>
</organism>
<dbReference type="GO" id="GO:0004519">
    <property type="term" value="F:endonuclease activity"/>
    <property type="evidence" value="ECO:0007669"/>
    <property type="project" value="InterPro"/>
</dbReference>
<feature type="domain" description="Homing endonuclease LAGLIDADG" evidence="1">
    <location>
        <begin position="18"/>
        <end position="77"/>
    </location>
</feature>
<dbReference type="Gene3D" id="3.10.28.10">
    <property type="entry name" value="Homing endonucleases"/>
    <property type="match status" value="1"/>
</dbReference>
<evidence type="ECO:0000313" key="3">
    <source>
        <dbReference type="Proteomes" id="UP000179245"/>
    </source>
</evidence>
<name>A0A1G2QQ51_9BACT</name>
<accession>A0A1G2QQ51</accession>
<sequence length="221" mass="25327">MGKMGAKPQKQVSTDWSQKLAYAIGLIATDGCLSGDGRHINFTSKDKSLVRTFKDCLGLKNVIGKKAGGYANKSNCYRVQFGDVNFYKWLVGIGLSPRKSKTIGELKIPNRYFFDFLRGSFDGDGSCYSYWDPRWKSSFMFYFTLNSASLSHLQWLRNKLKNLSGIKGYISSGGKRGTWYLRYAKKETRKVIKKIYYEKNLPHLERKYKKLSSILKQDGVK</sequence>
<evidence type="ECO:0000259" key="1">
    <source>
        <dbReference type="Pfam" id="PF14528"/>
    </source>
</evidence>
<reference evidence="2 3" key="1">
    <citation type="journal article" date="2016" name="Nat. Commun.">
        <title>Thousands of microbial genomes shed light on interconnected biogeochemical processes in an aquifer system.</title>
        <authorList>
            <person name="Anantharaman K."/>
            <person name="Brown C.T."/>
            <person name="Hug L.A."/>
            <person name="Sharon I."/>
            <person name="Castelle C.J."/>
            <person name="Probst A.J."/>
            <person name="Thomas B.C."/>
            <person name="Singh A."/>
            <person name="Wilkins M.J."/>
            <person name="Karaoz U."/>
            <person name="Brodie E.L."/>
            <person name="Williams K.H."/>
            <person name="Hubbard S.S."/>
            <person name="Banfield J.F."/>
        </authorList>
    </citation>
    <scope>NUCLEOTIDE SEQUENCE [LARGE SCALE GENOMIC DNA]</scope>
</reference>